<keyword evidence="2" id="KW-1185">Reference proteome</keyword>
<gene>
    <name evidence="1" type="ORF">AVEN_25523_1</name>
</gene>
<dbReference type="EMBL" id="BGPR01001352">
    <property type="protein sequence ID" value="GBM51836.1"/>
    <property type="molecule type" value="Genomic_DNA"/>
</dbReference>
<name>A0A4Y2GGD1_ARAVE</name>
<proteinExistence type="predicted"/>
<sequence>MIPRTLKYTHSKPDYVADIQQYQSSNLRLSLFHPNQMTMKNLSLPKVRILDILRQNKSTLSPITWQIFSSIGRRVFDYPIFTGSQMTMKNLRLLEVRTLDTLR</sequence>
<comment type="caution">
    <text evidence="1">The sequence shown here is derived from an EMBL/GenBank/DDBJ whole genome shotgun (WGS) entry which is preliminary data.</text>
</comment>
<organism evidence="1 2">
    <name type="scientific">Araneus ventricosus</name>
    <name type="common">Orbweaver spider</name>
    <name type="synonym">Epeira ventricosa</name>
    <dbReference type="NCBI Taxonomy" id="182803"/>
    <lineage>
        <taxon>Eukaryota</taxon>
        <taxon>Metazoa</taxon>
        <taxon>Ecdysozoa</taxon>
        <taxon>Arthropoda</taxon>
        <taxon>Chelicerata</taxon>
        <taxon>Arachnida</taxon>
        <taxon>Araneae</taxon>
        <taxon>Araneomorphae</taxon>
        <taxon>Entelegynae</taxon>
        <taxon>Araneoidea</taxon>
        <taxon>Araneidae</taxon>
        <taxon>Araneus</taxon>
    </lineage>
</organism>
<evidence type="ECO:0000313" key="1">
    <source>
        <dbReference type="EMBL" id="GBM51836.1"/>
    </source>
</evidence>
<dbReference type="Proteomes" id="UP000499080">
    <property type="component" value="Unassembled WGS sequence"/>
</dbReference>
<dbReference type="AlphaFoldDB" id="A0A4Y2GGD1"/>
<protein>
    <submittedName>
        <fullName evidence="1">Uncharacterized protein</fullName>
    </submittedName>
</protein>
<evidence type="ECO:0000313" key="2">
    <source>
        <dbReference type="Proteomes" id="UP000499080"/>
    </source>
</evidence>
<reference evidence="1 2" key="1">
    <citation type="journal article" date="2019" name="Sci. Rep.">
        <title>Orb-weaving spider Araneus ventricosus genome elucidates the spidroin gene catalogue.</title>
        <authorList>
            <person name="Kono N."/>
            <person name="Nakamura H."/>
            <person name="Ohtoshi R."/>
            <person name="Moran D.A.P."/>
            <person name="Shinohara A."/>
            <person name="Yoshida Y."/>
            <person name="Fujiwara M."/>
            <person name="Mori M."/>
            <person name="Tomita M."/>
            <person name="Arakawa K."/>
        </authorList>
    </citation>
    <scope>NUCLEOTIDE SEQUENCE [LARGE SCALE GENOMIC DNA]</scope>
</reference>
<accession>A0A4Y2GGD1</accession>